<dbReference type="PANTHER" id="PTHR42718:SF46">
    <property type="entry name" value="BLR6921 PROTEIN"/>
    <property type="match status" value="1"/>
</dbReference>
<dbReference type="SUPFAM" id="SSF103473">
    <property type="entry name" value="MFS general substrate transporter"/>
    <property type="match status" value="1"/>
</dbReference>
<feature type="transmembrane region" description="Helical" evidence="8">
    <location>
        <begin position="217"/>
        <end position="235"/>
    </location>
</feature>
<proteinExistence type="predicted"/>
<feature type="region of interest" description="Disordered" evidence="7">
    <location>
        <begin position="1"/>
        <end position="20"/>
    </location>
</feature>
<gene>
    <name evidence="10" type="ORF">GCM10025782_01290</name>
</gene>
<feature type="transmembrane region" description="Helical" evidence="8">
    <location>
        <begin position="247"/>
        <end position="266"/>
    </location>
</feature>
<evidence type="ECO:0000256" key="8">
    <source>
        <dbReference type="SAM" id="Phobius"/>
    </source>
</evidence>
<evidence type="ECO:0000256" key="7">
    <source>
        <dbReference type="SAM" id="MobiDB-lite"/>
    </source>
</evidence>
<evidence type="ECO:0000256" key="5">
    <source>
        <dbReference type="ARBA" id="ARBA00022989"/>
    </source>
</evidence>
<feature type="transmembrane region" description="Helical" evidence="8">
    <location>
        <begin position="458"/>
        <end position="482"/>
    </location>
</feature>
<comment type="subcellular location">
    <subcellularLocation>
        <location evidence="1">Cell membrane</location>
        <topology evidence="1">Multi-pass membrane protein</topology>
    </subcellularLocation>
</comment>
<feature type="transmembrane region" description="Helical" evidence="8">
    <location>
        <begin position="374"/>
        <end position="400"/>
    </location>
</feature>
<feature type="transmembrane region" description="Helical" evidence="8">
    <location>
        <begin position="320"/>
        <end position="338"/>
    </location>
</feature>
<feature type="transmembrane region" description="Helical" evidence="8">
    <location>
        <begin position="96"/>
        <end position="119"/>
    </location>
</feature>
<evidence type="ECO:0000256" key="4">
    <source>
        <dbReference type="ARBA" id="ARBA00022692"/>
    </source>
</evidence>
<feature type="transmembrane region" description="Helical" evidence="8">
    <location>
        <begin position="29"/>
        <end position="52"/>
    </location>
</feature>
<dbReference type="InterPro" id="IPR036259">
    <property type="entry name" value="MFS_trans_sf"/>
</dbReference>
<dbReference type="Proteomes" id="UP001500556">
    <property type="component" value="Unassembled WGS sequence"/>
</dbReference>
<accession>A0ABP8XL07</accession>
<keyword evidence="11" id="KW-1185">Reference proteome</keyword>
<dbReference type="InterPro" id="IPR011701">
    <property type="entry name" value="MFS"/>
</dbReference>
<evidence type="ECO:0000256" key="3">
    <source>
        <dbReference type="ARBA" id="ARBA00022475"/>
    </source>
</evidence>
<keyword evidence="4 8" id="KW-0812">Transmembrane</keyword>
<dbReference type="PROSITE" id="PS50850">
    <property type="entry name" value="MFS"/>
    <property type="match status" value="1"/>
</dbReference>
<dbReference type="InterPro" id="IPR004638">
    <property type="entry name" value="EmrB-like"/>
</dbReference>
<dbReference type="Gene3D" id="1.20.1720.10">
    <property type="entry name" value="Multidrug resistance protein D"/>
    <property type="match status" value="1"/>
</dbReference>
<feature type="transmembrane region" description="Helical" evidence="8">
    <location>
        <begin position="155"/>
        <end position="177"/>
    </location>
</feature>
<feature type="transmembrane region" description="Helical" evidence="8">
    <location>
        <begin position="421"/>
        <end position="438"/>
    </location>
</feature>
<feature type="transmembrane region" description="Helical" evidence="8">
    <location>
        <begin position="183"/>
        <end position="205"/>
    </location>
</feature>
<dbReference type="Gene3D" id="1.20.1250.20">
    <property type="entry name" value="MFS general substrate transporter like domains"/>
    <property type="match status" value="1"/>
</dbReference>
<protein>
    <submittedName>
        <fullName evidence="10">MFS transporter</fullName>
    </submittedName>
</protein>
<name>A0ABP8XL07_9MICO</name>
<sequence>MSAQTLAAPAARPASPPARGPRLRVSPTVVLGVILTAQLMVVLDATIVNVALPRMQTALGFSPTGLSWVLNAYTLAFGGLLLFGARAGDLFGRRRVFLTGMALFAAASFAGGFATTSTWLVASRAAQGVGAALAAPAVLALLMSTFPEARERTRALGLFTGVSIGGAAIGLIAGGLLVQWFSWRWVMFVNVPIGLAVIAAALLVVPETPRATGRIDVAGALSSTLGMTALVYGFVRAAEAGWGDAETIASFVAAVALLALFVLVERRAAHPIVPLELFANPTRAGSYAGRLLLVAGIMGTFFFTTLFLQDVLHYSPLQTGLGFLPLTAALFLASQLSARRFVEQFGPRRVMVVGTLLSTTALALLSRMSETSSYWAILVPLVLLGLGNGTAFVPLTGASLHEVEPQHAGAASGLVNVTQQVGGSLGLALLVTVFGTASRHAAAEPRHGRSLVEQSQHVFVAGASTALTVAAGLLLLTVVVVSQLHRTPRAARAEVAQAEVAPAA</sequence>
<evidence type="ECO:0000256" key="6">
    <source>
        <dbReference type="ARBA" id="ARBA00023136"/>
    </source>
</evidence>
<dbReference type="InterPro" id="IPR020846">
    <property type="entry name" value="MFS_dom"/>
</dbReference>
<feature type="transmembrane region" description="Helical" evidence="8">
    <location>
        <begin position="350"/>
        <end position="368"/>
    </location>
</feature>
<keyword evidence="3" id="KW-1003">Cell membrane</keyword>
<dbReference type="RefSeq" id="WP_345500454.1">
    <property type="nucleotide sequence ID" value="NZ_BAABLO010000001.1"/>
</dbReference>
<dbReference type="NCBIfam" id="TIGR00711">
    <property type="entry name" value="efflux_EmrB"/>
    <property type="match status" value="1"/>
</dbReference>
<keyword evidence="6 8" id="KW-0472">Membrane</keyword>
<evidence type="ECO:0000256" key="1">
    <source>
        <dbReference type="ARBA" id="ARBA00004651"/>
    </source>
</evidence>
<reference evidence="11" key="1">
    <citation type="journal article" date="2019" name="Int. J. Syst. Evol. Microbiol.">
        <title>The Global Catalogue of Microorganisms (GCM) 10K type strain sequencing project: providing services to taxonomists for standard genome sequencing and annotation.</title>
        <authorList>
            <consortium name="The Broad Institute Genomics Platform"/>
            <consortium name="The Broad Institute Genome Sequencing Center for Infectious Disease"/>
            <person name="Wu L."/>
            <person name="Ma J."/>
        </authorList>
    </citation>
    <scope>NUCLEOTIDE SEQUENCE [LARGE SCALE GENOMIC DNA]</scope>
    <source>
        <strain evidence="11">JCM 18961</strain>
    </source>
</reference>
<feature type="transmembrane region" description="Helical" evidence="8">
    <location>
        <begin position="287"/>
        <end position="308"/>
    </location>
</feature>
<feature type="domain" description="Major facilitator superfamily (MFS) profile" evidence="9">
    <location>
        <begin position="30"/>
        <end position="489"/>
    </location>
</feature>
<dbReference type="CDD" id="cd17321">
    <property type="entry name" value="MFS_MMR_MDR_like"/>
    <property type="match status" value="1"/>
</dbReference>
<evidence type="ECO:0000313" key="10">
    <source>
        <dbReference type="EMBL" id="GAA4708991.1"/>
    </source>
</evidence>
<dbReference type="Pfam" id="PF07690">
    <property type="entry name" value="MFS_1"/>
    <property type="match status" value="1"/>
</dbReference>
<organism evidence="10 11">
    <name type="scientific">Pedococcus ginsenosidimutans</name>
    <dbReference type="NCBI Taxonomy" id="490570"/>
    <lineage>
        <taxon>Bacteria</taxon>
        <taxon>Bacillati</taxon>
        <taxon>Actinomycetota</taxon>
        <taxon>Actinomycetes</taxon>
        <taxon>Micrococcales</taxon>
        <taxon>Intrasporangiaceae</taxon>
        <taxon>Pedococcus</taxon>
    </lineage>
</organism>
<comment type="caution">
    <text evidence="10">The sequence shown here is derived from an EMBL/GenBank/DDBJ whole genome shotgun (WGS) entry which is preliminary data.</text>
</comment>
<evidence type="ECO:0000259" key="9">
    <source>
        <dbReference type="PROSITE" id="PS50850"/>
    </source>
</evidence>
<evidence type="ECO:0000256" key="2">
    <source>
        <dbReference type="ARBA" id="ARBA00022448"/>
    </source>
</evidence>
<dbReference type="EMBL" id="BAABLO010000001">
    <property type="protein sequence ID" value="GAA4708991.1"/>
    <property type="molecule type" value="Genomic_DNA"/>
</dbReference>
<evidence type="ECO:0000313" key="11">
    <source>
        <dbReference type="Proteomes" id="UP001500556"/>
    </source>
</evidence>
<feature type="transmembrane region" description="Helical" evidence="8">
    <location>
        <begin position="64"/>
        <end position="84"/>
    </location>
</feature>
<dbReference type="PANTHER" id="PTHR42718">
    <property type="entry name" value="MAJOR FACILITATOR SUPERFAMILY MULTIDRUG TRANSPORTER MFSC"/>
    <property type="match status" value="1"/>
</dbReference>
<feature type="transmembrane region" description="Helical" evidence="8">
    <location>
        <begin position="125"/>
        <end position="143"/>
    </location>
</feature>
<keyword evidence="5 8" id="KW-1133">Transmembrane helix</keyword>
<keyword evidence="2" id="KW-0813">Transport</keyword>